<organism evidence="4 5">
    <name type="scientific">Nocardioides ganghwensis</name>
    <dbReference type="NCBI Taxonomy" id="252230"/>
    <lineage>
        <taxon>Bacteria</taxon>
        <taxon>Bacillati</taxon>
        <taxon>Actinomycetota</taxon>
        <taxon>Actinomycetes</taxon>
        <taxon>Propionibacteriales</taxon>
        <taxon>Nocardioidaceae</taxon>
        <taxon>Nocardioides</taxon>
    </lineage>
</organism>
<feature type="domain" description="YCII-related" evidence="3">
    <location>
        <begin position="49"/>
        <end position="146"/>
    </location>
</feature>
<dbReference type="AlphaFoldDB" id="A0A4Q2SF29"/>
<evidence type="ECO:0000256" key="2">
    <source>
        <dbReference type="SAM" id="MobiDB-lite"/>
    </source>
</evidence>
<dbReference type="EMBL" id="SDWU01000004">
    <property type="protein sequence ID" value="RYC03692.1"/>
    <property type="molecule type" value="Genomic_DNA"/>
</dbReference>
<accession>A0A4Q2SF29</accession>
<reference evidence="4 5" key="1">
    <citation type="submission" date="2019-01" db="EMBL/GenBank/DDBJ databases">
        <title>Novel species of Nocardioides.</title>
        <authorList>
            <person name="Liu Q."/>
            <person name="Xin Y.-H."/>
        </authorList>
    </citation>
    <scope>NUCLEOTIDE SEQUENCE [LARGE SCALE GENOMIC DNA]</scope>
    <source>
        <strain evidence="4 5">CGMCC 4.6875</strain>
    </source>
</reference>
<dbReference type="PANTHER" id="PTHR35174">
    <property type="entry name" value="BLL7171 PROTEIN-RELATED"/>
    <property type="match status" value="1"/>
</dbReference>
<evidence type="ECO:0000313" key="5">
    <source>
        <dbReference type="Proteomes" id="UP000293291"/>
    </source>
</evidence>
<evidence type="ECO:0000256" key="1">
    <source>
        <dbReference type="ARBA" id="ARBA00007689"/>
    </source>
</evidence>
<dbReference type="Pfam" id="PF03795">
    <property type="entry name" value="YCII"/>
    <property type="match status" value="1"/>
</dbReference>
<comment type="caution">
    <text evidence="4">The sequence shown here is derived from an EMBL/GenBank/DDBJ whole genome shotgun (WGS) entry which is preliminary data.</text>
</comment>
<gene>
    <name evidence="4" type="ORF">EUA07_04410</name>
</gene>
<sequence length="161" mass="17976">MAPSWWVRQVPSRKPGPSVDSGRVGPSEWWGRNRWPRSPRRRTAPMSRYLILLPAPEAEWAELPSEEHDKGHRSHLQFQEELTAGGHTVVTGGPLDSSDRATSMRPGADGQALVTDGPFSETAEQVVGFYLVESGDEADLRAVCQRFAARGEHIEFRRMAE</sequence>
<dbReference type="SUPFAM" id="SSF54909">
    <property type="entry name" value="Dimeric alpha+beta barrel"/>
    <property type="match status" value="1"/>
</dbReference>
<dbReference type="PANTHER" id="PTHR35174:SF3">
    <property type="entry name" value="BLL7171 PROTEIN"/>
    <property type="match status" value="1"/>
</dbReference>
<dbReference type="InterPro" id="IPR005545">
    <property type="entry name" value="YCII"/>
</dbReference>
<dbReference type="InterPro" id="IPR011008">
    <property type="entry name" value="Dimeric_a/b-barrel"/>
</dbReference>
<comment type="similarity">
    <text evidence="1">Belongs to the YciI family.</text>
</comment>
<evidence type="ECO:0000313" key="4">
    <source>
        <dbReference type="EMBL" id="RYC03692.1"/>
    </source>
</evidence>
<protein>
    <recommendedName>
        <fullName evidence="3">YCII-related domain-containing protein</fullName>
    </recommendedName>
</protein>
<feature type="region of interest" description="Disordered" evidence="2">
    <location>
        <begin position="84"/>
        <end position="115"/>
    </location>
</feature>
<keyword evidence="5" id="KW-1185">Reference proteome</keyword>
<proteinExistence type="inferred from homology"/>
<dbReference type="Gene3D" id="3.30.70.1060">
    <property type="entry name" value="Dimeric alpha+beta barrel"/>
    <property type="match status" value="1"/>
</dbReference>
<dbReference type="Proteomes" id="UP000293291">
    <property type="component" value="Unassembled WGS sequence"/>
</dbReference>
<feature type="region of interest" description="Disordered" evidence="2">
    <location>
        <begin position="1"/>
        <end position="40"/>
    </location>
</feature>
<name>A0A4Q2SF29_9ACTN</name>
<evidence type="ECO:0000259" key="3">
    <source>
        <dbReference type="Pfam" id="PF03795"/>
    </source>
</evidence>
<dbReference type="OrthoDB" id="3782166at2"/>